<sequence length="648" mass="73182">MSSVSVRQPTEADEQIREVLEASTKRGFVVIAGAGSGKTTSLVEALRHIGRTEGTALLGQRRQVACITYTNVAVEEIKDRLAANPLFHVSTIHSFLWKVVQPFQYMIREWLRSDIRRLIAERDETRGAKYVEALERLGDPDLRFNYQSGRNYKKGSLGHNDVLRMVPELMNQEKRLATIVAQRFPCVLVDESQDTDPRVVEALQAIEEQERGNFCVGFFGDPMQRIFPTGAGLIEADKSWAIIRKKENWRCPGRVLDVINKIRRMSPHDGDLTQVRGKREGEEEANTGDADLFVLSSEGDSDAWLDRVRDYLSVRQNDLLWSQGVEGENLKILVLEHRLAALRLGFTDVDRAFQQSGRGYAKQLKDEYIAGSHWSLRPFLDRLVPLVEAIEQKDGITALGMLRRLSPRLGSFRDGQATADLLPQLKDDGDHLAEILARDSTVTVADVLRHALGSGLIRLDPRLKAQLLKHEGFSFVEGLTVEEGEAAEDPGEQTEESREDERKVIQKAMTAYLACPAAQIRIYHDYVRGRLPYQTQHGVKGAEFERVLVLLEDDRSKWNQYSYEKLLGLEDLSASDIRNIRDEKDHTPERTRRLFYVSCSRATRSLAVVLFTDDPDGALQALREDVDCPFPAARVHGIDDLEGQPARA</sequence>
<evidence type="ECO:0000256" key="1">
    <source>
        <dbReference type="ARBA" id="ARBA00022741"/>
    </source>
</evidence>
<evidence type="ECO:0000256" key="5">
    <source>
        <dbReference type="PROSITE-ProRule" id="PRU00560"/>
    </source>
</evidence>
<dbReference type="InterPro" id="IPR027417">
    <property type="entry name" value="P-loop_NTPase"/>
</dbReference>
<evidence type="ECO:0000256" key="2">
    <source>
        <dbReference type="ARBA" id="ARBA00022801"/>
    </source>
</evidence>
<dbReference type="EMBL" id="JADBDY010000001">
    <property type="protein sequence ID" value="MBE1458909.1"/>
    <property type="molecule type" value="Genomic_DNA"/>
</dbReference>
<dbReference type="PANTHER" id="PTHR11070:SF3">
    <property type="entry name" value="DNA 3'-5' HELICASE"/>
    <property type="match status" value="1"/>
</dbReference>
<evidence type="ECO:0000256" key="4">
    <source>
        <dbReference type="ARBA" id="ARBA00022840"/>
    </source>
</evidence>
<dbReference type="InterPro" id="IPR000212">
    <property type="entry name" value="DNA_helicase_UvrD/REP"/>
</dbReference>
<name>A0ABR9HIR5_9ACTN</name>
<gene>
    <name evidence="7" type="ORF">H4W79_003123</name>
</gene>
<protein>
    <submittedName>
        <fullName evidence="7">DNA helicase-2/ATP-dependent DNA helicase PcrA</fullName>
        <ecNumber evidence="7">3.6.4.12</ecNumber>
    </submittedName>
</protein>
<keyword evidence="1 5" id="KW-0547">Nucleotide-binding</keyword>
<evidence type="ECO:0000256" key="3">
    <source>
        <dbReference type="ARBA" id="ARBA00022806"/>
    </source>
</evidence>
<feature type="binding site" evidence="5">
    <location>
        <begin position="32"/>
        <end position="39"/>
    </location>
    <ligand>
        <name>ATP</name>
        <dbReference type="ChEBI" id="CHEBI:30616"/>
    </ligand>
</feature>
<proteinExistence type="predicted"/>
<evidence type="ECO:0000313" key="8">
    <source>
        <dbReference type="Proteomes" id="UP000598217"/>
    </source>
</evidence>
<dbReference type="GO" id="GO:0003678">
    <property type="term" value="F:DNA helicase activity"/>
    <property type="evidence" value="ECO:0007669"/>
    <property type="project" value="UniProtKB-EC"/>
</dbReference>
<dbReference type="PANTHER" id="PTHR11070">
    <property type="entry name" value="UVRD / RECB / PCRA DNA HELICASE FAMILY MEMBER"/>
    <property type="match status" value="1"/>
</dbReference>
<keyword evidence="2 5" id="KW-0378">Hydrolase</keyword>
<dbReference type="SUPFAM" id="SSF52540">
    <property type="entry name" value="P-loop containing nucleoside triphosphate hydrolases"/>
    <property type="match status" value="1"/>
</dbReference>
<keyword evidence="4 5" id="KW-0067">ATP-binding</keyword>
<organism evidence="7 8">
    <name type="scientific">Nocardiopsis terrae</name>
    <dbReference type="NCBI Taxonomy" id="372655"/>
    <lineage>
        <taxon>Bacteria</taxon>
        <taxon>Bacillati</taxon>
        <taxon>Actinomycetota</taxon>
        <taxon>Actinomycetes</taxon>
        <taxon>Streptosporangiales</taxon>
        <taxon>Nocardiopsidaceae</taxon>
        <taxon>Nocardiopsis</taxon>
    </lineage>
</organism>
<reference evidence="7 8" key="1">
    <citation type="submission" date="2020-10" db="EMBL/GenBank/DDBJ databases">
        <title>Sequencing the genomes of 1000 actinobacteria strains.</title>
        <authorList>
            <person name="Klenk H.-P."/>
        </authorList>
    </citation>
    <scope>NUCLEOTIDE SEQUENCE [LARGE SCALE GENOMIC DNA]</scope>
    <source>
        <strain evidence="7 8">DSM 45157</strain>
    </source>
</reference>
<dbReference type="InterPro" id="IPR014016">
    <property type="entry name" value="UvrD-like_ATP-bd"/>
</dbReference>
<dbReference type="RefSeq" id="WP_191271881.1">
    <property type="nucleotide sequence ID" value="NZ_BMXJ01000005.1"/>
</dbReference>
<accession>A0ABR9HIR5</accession>
<evidence type="ECO:0000313" key="7">
    <source>
        <dbReference type="EMBL" id="MBE1458909.1"/>
    </source>
</evidence>
<dbReference type="Proteomes" id="UP000598217">
    <property type="component" value="Unassembled WGS sequence"/>
</dbReference>
<dbReference type="GO" id="GO:0016787">
    <property type="term" value="F:hydrolase activity"/>
    <property type="evidence" value="ECO:0007669"/>
    <property type="project" value="UniProtKB-KW"/>
</dbReference>
<dbReference type="Pfam" id="PF13245">
    <property type="entry name" value="AAA_19"/>
    <property type="match status" value="1"/>
</dbReference>
<evidence type="ECO:0000259" key="6">
    <source>
        <dbReference type="PROSITE" id="PS51198"/>
    </source>
</evidence>
<dbReference type="PROSITE" id="PS51198">
    <property type="entry name" value="UVRD_HELICASE_ATP_BIND"/>
    <property type="match status" value="1"/>
</dbReference>
<comment type="caution">
    <text evidence="7">The sequence shown here is derived from an EMBL/GenBank/DDBJ whole genome shotgun (WGS) entry which is preliminary data.</text>
</comment>
<dbReference type="Gene3D" id="3.40.50.300">
    <property type="entry name" value="P-loop containing nucleotide triphosphate hydrolases"/>
    <property type="match status" value="2"/>
</dbReference>
<feature type="domain" description="UvrD-like helicase ATP-binding" evidence="6">
    <location>
        <begin position="11"/>
        <end position="266"/>
    </location>
</feature>
<keyword evidence="3 5" id="KW-0347">Helicase</keyword>
<dbReference type="EC" id="3.6.4.12" evidence="7"/>
<keyword evidence="8" id="KW-1185">Reference proteome</keyword>